<organism evidence="2 3">
    <name type="scientific">Delftia acidovorans</name>
    <name type="common">Pseudomonas acidovorans</name>
    <name type="synonym">Comamonas acidovorans</name>
    <dbReference type="NCBI Taxonomy" id="80866"/>
    <lineage>
        <taxon>Bacteria</taxon>
        <taxon>Pseudomonadati</taxon>
        <taxon>Pseudomonadota</taxon>
        <taxon>Betaproteobacteria</taxon>
        <taxon>Burkholderiales</taxon>
        <taxon>Comamonadaceae</taxon>
        <taxon>Delftia</taxon>
    </lineage>
</organism>
<dbReference type="Gene3D" id="3.30.1540.10">
    <property type="entry name" value="formyl-coa transferase, domain 3"/>
    <property type="match status" value="1"/>
</dbReference>
<evidence type="ECO:0000313" key="3">
    <source>
        <dbReference type="Proteomes" id="UP000594778"/>
    </source>
</evidence>
<protein>
    <submittedName>
        <fullName evidence="2">CoA transferase</fullName>
    </submittedName>
</protein>
<dbReference type="AlphaFoldDB" id="A0A7T2W067"/>
<dbReference type="GO" id="GO:0008410">
    <property type="term" value="F:CoA-transferase activity"/>
    <property type="evidence" value="ECO:0007669"/>
    <property type="project" value="TreeGrafter"/>
</dbReference>
<sequence length="246" mass="26076">MAERLGIGHQVLRGRNERLVYASISGFGQDGPRAQRPAYDLVVQAATGLMSINGAADGPPMIVGEAFGDLVAGLLCILGNPGCGGSARLQRQELPYRRCDVRHLAVHDAHGNRQLPGEWTAASPCRQSPSAVSTIRCLAAGDDSVVIAVLGNRQFEAFADVIQRPDLLHDGRFASNEGHCPHEADLRVAIEGWSRQRSVAHVVEEPGAAGIACAAIGAMAWPAGRSPGMRSLLGYLGQGRRHGRLP</sequence>
<keyword evidence="1 2" id="KW-0808">Transferase</keyword>
<dbReference type="InterPro" id="IPR003673">
    <property type="entry name" value="CoA-Trfase_fam_III"/>
</dbReference>
<dbReference type="PANTHER" id="PTHR48207:SF3">
    <property type="entry name" value="SUCCINATE--HYDROXYMETHYLGLUTARATE COA-TRANSFERASE"/>
    <property type="match status" value="1"/>
</dbReference>
<dbReference type="InterPro" id="IPR050483">
    <property type="entry name" value="CoA-transferase_III_domain"/>
</dbReference>
<dbReference type="RefSeq" id="WP_197956026.1">
    <property type="nucleotide sequence ID" value="NZ_CP065668.1"/>
</dbReference>
<reference evidence="2 3" key="1">
    <citation type="submission" date="2020-12" db="EMBL/GenBank/DDBJ databases">
        <title>FDA dAtabase for Regulatory Grade micrObial Sequences (FDA-ARGOS): Supporting development and validation of Infectious Disease Dx tests.</title>
        <authorList>
            <person name="Sproer C."/>
            <person name="Gronow S."/>
            <person name="Severitt S."/>
            <person name="Schroder I."/>
            <person name="Tallon L."/>
            <person name="Sadzewicz L."/>
            <person name="Zhao X."/>
            <person name="Boylan J."/>
            <person name="Ott S."/>
            <person name="Bowen H."/>
            <person name="Vavikolanu K."/>
            <person name="Mehta A."/>
            <person name="Aluvathingal J."/>
            <person name="Nadendla S."/>
            <person name="Lowell S."/>
            <person name="Myers T."/>
            <person name="Yan Y."/>
            <person name="Sichtig H."/>
        </authorList>
    </citation>
    <scope>NUCLEOTIDE SEQUENCE [LARGE SCALE GENOMIC DNA]</scope>
    <source>
        <strain evidence="2 3">FDAARGOS_909</strain>
    </source>
</reference>
<dbReference type="EMBL" id="CP065668">
    <property type="protein sequence ID" value="QPS08878.1"/>
    <property type="molecule type" value="Genomic_DNA"/>
</dbReference>
<dbReference type="InterPro" id="IPR023606">
    <property type="entry name" value="CoA-Trfase_III_dom_1_sf"/>
</dbReference>
<name>A0A7T2W067_DELAC</name>
<dbReference type="SUPFAM" id="SSF89796">
    <property type="entry name" value="CoA-transferase family III (CaiB/BaiF)"/>
    <property type="match status" value="1"/>
</dbReference>
<accession>A0A7T2W067</accession>
<dbReference type="InterPro" id="IPR044855">
    <property type="entry name" value="CoA-Trfase_III_dom3_sf"/>
</dbReference>
<dbReference type="Proteomes" id="UP000594778">
    <property type="component" value="Chromosome"/>
</dbReference>
<evidence type="ECO:0000313" key="2">
    <source>
        <dbReference type="EMBL" id="QPS08878.1"/>
    </source>
</evidence>
<dbReference type="PANTHER" id="PTHR48207">
    <property type="entry name" value="SUCCINATE--HYDROXYMETHYLGLUTARATE COA-TRANSFERASE"/>
    <property type="match status" value="1"/>
</dbReference>
<gene>
    <name evidence="2" type="ORF">I6G66_02150</name>
</gene>
<proteinExistence type="predicted"/>
<dbReference type="Gene3D" id="3.40.50.10540">
    <property type="entry name" value="Crotonobetainyl-coa:carnitine coa-transferase, domain 1"/>
    <property type="match status" value="1"/>
</dbReference>
<evidence type="ECO:0000256" key="1">
    <source>
        <dbReference type="ARBA" id="ARBA00022679"/>
    </source>
</evidence>
<dbReference type="Pfam" id="PF02515">
    <property type="entry name" value="CoA_transf_3"/>
    <property type="match status" value="2"/>
</dbReference>